<dbReference type="Pfam" id="PF01546">
    <property type="entry name" value="Peptidase_M20"/>
    <property type="match status" value="1"/>
</dbReference>
<keyword evidence="5" id="KW-0479">Metal-binding</keyword>
<evidence type="ECO:0000256" key="8">
    <source>
        <dbReference type="ARBA" id="ARBA00022915"/>
    </source>
</evidence>
<keyword evidence="9" id="KW-0457">Lysine biosynthesis</keyword>
<evidence type="ECO:0000313" key="13">
    <source>
        <dbReference type="Proteomes" id="UP000823201"/>
    </source>
</evidence>
<name>A0ABS2Q7G8_9BACL</name>
<dbReference type="Gene3D" id="3.30.70.360">
    <property type="match status" value="1"/>
</dbReference>
<keyword evidence="4" id="KW-0028">Amino-acid biosynthesis</keyword>
<dbReference type="InterPro" id="IPR010182">
    <property type="entry name" value="ArgE/DapE"/>
</dbReference>
<comment type="cofactor">
    <cofactor evidence="1">
        <name>Co(2+)</name>
        <dbReference type="ChEBI" id="CHEBI:48828"/>
    </cofactor>
</comment>
<dbReference type="PANTHER" id="PTHR43808">
    <property type="entry name" value="ACETYLORNITHINE DEACETYLASE"/>
    <property type="match status" value="1"/>
</dbReference>
<dbReference type="InterPro" id="IPR036264">
    <property type="entry name" value="Bact_exopeptidase_dim_dom"/>
</dbReference>
<evidence type="ECO:0000256" key="2">
    <source>
        <dbReference type="ARBA" id="ARBA00001947"/>
    </source>
</evidence>
<dbReference type="Pfam" id="PF07687">
    <property type="entry name" value="M20_dimer"/>
    <property type="match status" value="1"/>
</dbReference>
<evidence type="ECO:0000256" key="5">
    <source>
        <dbReference type="ARBA" id="ARBA00022723"/>
    </source>
</evidence>
<proteinExistence type="inferred from homology"/>
<dbReference type="SUPFAM" id="SSF55031">
    <property type="entry name" value="Bacterial exopeptidase dimerisation domain"/>
    <property type="match status" value="1"/>
</dbReference>
<evidence type="ECO:0000256" key="6">
    <source>
        <dbReference type="ARBA" id="ARBA00022801"/>
    </source>
</evidence>
<dbReference type="SUPFAM" id="SSF53187">
    <property type="entry name" value="Zn-dependent exopeptidases"/>
    <property type="match status" value="1"/>
</dbReference>
<keyword evidence="8" id="KW-0220">Diaminopimelate biosynthesis</keyword>
<dbReference type="InterPro" id="IPR002933">
    <property type="entry name" value="Peptidase_M20"/>
</dbReference>
<evidence type="ECO:0000256" key="10">
    <source>
        <dbReference type="ARBA" id="ARBA00023285"/>
    </source>
</evidence>
<dbReference type="Proteomes" id="UP000823201">
    <property type="component" value="Unassembled WGS sequence"/>
</dbReference>
<dbReference type="PANTHER" id="PTHR43808:SF8">
    <property type="entry name" value="PEPTIDASE M20 DIMERISATION DOMAIN-CONTAINING PROTEIN"/>
    <property type="match status" value="1"/>
</dbReference>
<dbReference type="Gene3D" id="3.40.630.10">
    <property type="entry name" value="Zn peptidases"/>
    <property type="match status" value="2"/>
</dbReference>
<reference evidence="12 13" key="1">
    <citation type="submission" date="2021-01" db="EMBL/GenBank/DDBJ databases">
        <title>Genomic Encyclopedia of Type Strains, Phase IV (KMG-IV): sequencing the most valuable type-strain genomes for metagenomic binning, comparative biology and taxonomic classification.</title>
        <authorList>
            <person name="Goeker M."/>
        </authorList>
    </citation>
    <scope>NUCLEOTIDE SEQUENCE [LARGE SCALE GENOMIC DNA]</scope>
    <source>
        <strain evidence="12 13">DSM 100968</strain>
    </source>
</reference>
<dbReference type="CDD" id="cd08659">
    <property type="entry name" value="M20_ArgE_DapE-like"/>
    <property type="match status" value="1"/>
</dbReference>
<evidence type="ECO:0000259" key="11">
    <source>
        <dbReference type="Pfam" id="PF07687"/>
    </source>
</evidence>
<dbReference type="RefSeq" id="WP_205006065.1">
    <property type="nucleotide sequence ID" value="NZ_CBCRXA010000006.1"/>
</dbReference>
<evidence type="ECO:0000256" key="9">
    <source>
        <dbReference type="ARBA" id="ARBA00023154"/>
    </source>
</evidence>
<gene>
    <name evidence="12" type="ORF">JOC27_001184</name>
</gene>
<dbReference type="EMBL" id="JAFBEV010000008">
    <property type="protein sequence ID" value="MBM7657734.1"/>
    <property type="molecule type" value="Genomic_DNA"/>
</dbReference>
<evidence type="ECO:0000256" key="3">
    <source>
        <dbReference type="ARBA" id="ARBA00006247"/>
    </source>
</evidence>
<evidence type="ECO:0000256" key="7">
    <source>
        <dbReference type="ARBA" id="ARBA00022833"/>
    </source>
</evidence>
<keyword evidence="6 12" id="KW-0378">Hydrolase</keyword>
<evidence type="ECO:0000256" key="1">
    <source>
        <dbReference type="ARBA" id="ARBA00001941"/>
    </source>
</evidence>
<dbReference type="EC" id="3.5.1.18" evidence="12"/>
<protein>
    <submittedName>
        <fullName evidence="12">Succinyl-diaminopimelate desuccinylase</fullName>
        <ecNumber evidence="12">3.5.1.18</ecNumber>
    </submittedName>
</protein>
<feature type="domain" description="Peptidase M20 dimerisation" evidence="11">
    <location>
        <begin position="187"/>
        <end position="289"/>
    </location>
</feature>
<dbReference type="GO" id="GO:0009014">
    <property type="term" value="F:succinyl-diaminopimelate desuccinylase activity"/>
    <property type="evidence" value="ECO:0007669"/>
    <property type="project" value="UniProtKB-EC"/>
</dbReference>
<comment type="cofactor">
    <cofactor evidence="2">
        <name>Zn(2+)</name>
        <dbReference type="ChEBI" id="CHEBI:29105"/>
    </cofactor>
</comment>
<organism evidence="12 13">
    <name type="scientific">Sporolactobacillus spathodeae</name>
    <dbReference type="NCBI Taxonomy" id="1465502"/>
    <lineage>
        <taxon>Bacteria</taxon>
        <taxon>Bacillati</taxon>
        <taxon>Bacillota</taxon>
        <taxon>Bacilli</taxon>
        <taxon>Bacillales</taxon>
        <taxon>Sporolactobacillaceae</taxon>
        <taxon>Sporolactobacillus</taxon>
    </lineage>
</organism>
<sequence>MELEKLRNGIDREQALSFLKALVRVNSVNPPGNESEVAALIEEKMRRSPLTIQRSPLADNRENILVSLKNADARDDADKKHLIFSGHLDTVPIGNQKWDDNPWGAAEKEGKLFGRGTSDMKSGVAAMLIAMEQIAASGLKLAGDLSFLGTAGEEVDGQGASLAIQEQAVQSATAMVIGEPTNNQLCIAHKGVLWLEVIINGKTAHAGWPDKGISAISAMNEFINAFKIDHPVSDPLLGHATLNLGVIKGGIAPNMVADSCQLTVDFRTVPGIEAQNVYAQAKQILTALSEKLQITYEVNVLNNMHYVSTSPSDPFIQLSANILSQTMNQSSHFGGANYYSDGSKFIEVKPNLPILIFGPGNPDQAHQPNEWVAIDKFYDAIVFYMALALEYLGVSQEN</sequence>
<dbReference type="InterPro" id="IPR050072">
    <property type="entry name" value="Peptidase_M20A"/>
</dbReference>
<evidence type="ECO:0000313" key="12">
    <source>
        <dbReference type="EMBL" id="MBM7657734.1"/>
    </source>
</evidence>
<evidence type="ECO:0000256" key="4">
    <source>
        <dbReference type="ARBA" id="ARBA00022605"/>
    </source>
</evidence>
<comment type="similarity">
    <text evidence="3">Belongs to the peptidase M20A family.</text>
</comment>
<keyword evidence="13" id="KW-1185">Reference proteome</keyword>
<keyword evidence="7" id="KW-0862">Zinc</keyword>
<dbReference type="NCBIfam" id="TIGR01910">
    <property type="entry name" value="DapE-ArgE"/>
    <property type="match status" value="1"/>
</dbReference>
<accession>A0ABS2Q7G8</accession>
<comment type="caution">
    <text evidence="12">The sequence shown here is derived from an EMBL/GenBank/DDBJ whole genome shotgun (WGS) entry which is preliminary data.</text>
</comment>
<dbReference type="InterPro" id="IPR011650">
    <property type="entry name" value="Peptidase_M20_dimer"/>
</dbReference>
<keyword evidence="10" id="KW-0170">Cobalt</keyword>